<dbReference type="PANTHER" id="PTHR33397">
    <property type="entry name" value="UPF0331 PROTEIN YUTE"/>
    <property type="match status" value="1"/>
</dbReference>
<dbReference type="Pfam" id="PF01934">
    <property type="entry name" value="HepT-like"/>
    <property type="match status" value="1"/>
</dbReference>
<proteinExistence type="inferred from homology"/>
<keyword evidence="3" id="KW-0378">Hydrolase</keyword>
<evidence type="ECO:0000313" key="5">
    <source>
        <dbReference type="EMBL" id="KKN54573.1"/>
    </source>
</evidence>
<gene>
    <name evidence="5" type="ORF">LCGC14_0591120</name>
</gene>
<name>A0A0F9ULY5_9ZZZZ</name>
<protein>
    <recommendedName>
        <fullName evidence="6">DUF86 domain-containing protein</fullName>
    </recommendedName>
</protein>
<dbReference type="Gene3D" id="1.20.120.580">
    <property type="entry name" value="bsu32300-like"/>
    <property type="match status" value="1"/>
</dbReference>
<evidence type="ECO:0008006" key="6">
    <source>
        <dbReference type="Google" id="ProtNLM"/>
    </source>
</evidence>
<evidence type="ECO:0000256" key="1">
    <source>
        <dbReference type="ARBA" id="ARBA00022649"/>
    </source>
</evidence>
<dbReference type="GO" id="GO:0004540">
    <property type="term" value="F:RNA nuclease activity"/>
    <property type="evidence" value="ECO:0007669"/>
    <property type="project" value="InterPro"/>
</dbReference>
<dbReference type="PANTHER" id="PTHR33397:SF5">
    <property type="entry name" value="RNASE YUTE-RELATED"/>
    <property type="match status" value="1"/>
</dbReference>
<dbReference type="EMBL" id="LAZR01000923">
    <property type="protein sequence ID" value="KKN54573.1"/>
    <property type="molecule type" value="Genomic_DNA"/>
</dbReference>
<dbReference type="GO" id="GO:0110001">
    <property type="term" value="C:toxin-antitoxin complex"/>
    <property type="evidence" value="ECO:0007669"/>
    <property type="project" value="InterPro"/>
</dbReference>
<keyword evidence="1" id="KW-1277">Toxin-antitoxin system</keyword>
<comment type="similarity">
    <text evidence="4">Belongs to the HepT RNase toxin family.</text>
</comment>
<evidence type="ECO:0000256" key="2">
    <source>
        <dbReference type="ARBA" id="ARBA00022722"/>
    </source>
</evidence>
<organism evidence="5">
    <name type="scientific">marine sediment metagenome</name>
    <dbReference type="NCBI Taxonomy" id="412755"/>
    <lineage>
        <taxon>unclassified sequences</taxon>
        <taxon>metagenomes</taxon>
        <taxon>ecological metagenomes</taxon>
    </lineage>
</organism>
<dbReference type="NCBIfam" id="NF047751">
    <property type="entry name" value="HepT_toxin"/>
    <property type="match status" value="1"/>
</dbReference>
<accession>A0A0F9ULY5</accession>
<sequence>MINFSWIREKLLSSKKYWSKLEEIIITTSDDLETDIDLQLKGERIFEILSQIILDICTHIIAHSKEPPPQTYSDCMKKLGKLDVITPLTAEKTISLVKMRNIVVH</sequence>
<comment type="caution">
    <text evidence="5">The sequence shown here is derived from an EMBL/GenBank/DDBJ whole genome shotgun (WGS) entry which is preliminary data.</text>
</comment>
<reference evidence="5" key="1">
    <citation type="journal article" date="2015" name="Nature">
        <title>Complex archaea that bridge the gap between prokaryotes and eukaryotes.</title>
        <authorList>
            <person name="Spang A."/>
            <person name="Saw J.H."/>
            <person name="Jorgensen S.L."/>
            <person name="Zaremba-Niedzwiedzka K."/>
            <person name="Martijn J."/>
            <person name="Lind A.E."/>
            <person name="van Eijk R."/>
            <person name="Schleper C."/>
            <person name="Guy L."/>
            <person name="Ettema T.J."/>
        </authorList>
    </citation>
    <scope>NUCLEOTIDE SEQUENCE</scope>
</reference>
<dbReference type="AlphaFoldDB" id="A0A0F9ULY5"/>
<dbReference type="GO" id="GO:0016787">
    <property type="term" value="F:hydrolase activity"/>
    <property type="evidence" value="ECO:0007669"/>
    <property type="project" value="UniProtKB-KW"/>
</dbReference>
<dbReference type="InterPro" id="IPR008201">
    <property type="entry name" value="HepT-like"/>
</dbReference>
<evidence type="ECO:0000256" key="3">
    <source>
        <dbReference type="ARBA" id="ARBA00022801"/>
    </source>
</evidence>
<keyword evidence="2" id="KW-0540">Nuclease</keyword>
<dbReference type="InterPro" id="IPR052379">
    <property type="entry name" value="Type_VII_TA_RNase"/>
</dbReference>
<evidence type="ECO:0000256" key="4">
    <source>
        <dbReference type="ARBA" id="ARBA00024207"/>
    </source>
</evidence>
<dbReference type="InterPro" id="IPR037038">
    <property type="entry name" value="HepT-like_sf"/>
</dbReference>